<comment type="subunit">
    <text evidence="14">Homodimer.</text>
</comment>
<comment type="catalytic activity">
    <reaction evidence="11">
        <text>(2S)-2-methylbutanoyl-CoA + malonyl-[ACP] + H(+) = (4S)-4-methyl-3-oxohexanoyl-[ACP] + CO2 + CoA</text>
        <dbReference type="Rhea" id="RHEA:42276"/>
        <dbReference type="Rhea" id="RHEA-COMP:9623"/>
        <dbReference type="Rhea" id="RHEA-COMP:17148"/>
        <dbReference type="ChEBI" id="CHEBI:15378"/>
        <dbReference type="ChEBI" id="CHEBI:16526"/>
        <dbReference type="ChEBI" id="CHEBI:57287"/>
        <dbReference type="ChEBI" id="CHEBI:78449"/>
        <dbReference type="ChEBI" id="CHEBI:88166"/>
        <dbReference type="ChEBI" id="CHEBI:167462"/>
        <dbReference type="EC" id="2.3.1.300"/>
    </reaction>
    <physiologicalReaction direction="left-to-right" evidence="11">
        <dbReference type="Rhea" id="RHEA:42277"/>
    </physiologicalReaction>
</comment>
<comment type="catalytic activity">
    <reaction evidence="10">
        <text>malonyl-[ACP] + acetyl-CoA + H(+) = 3-oxobutanoyl-[ACP] + CO2 + CoA</text>
        <dbReference type="Rhea" id="RHEA:12080"/>
        <dbReference type="Rhea" id="RHEA-COMP:9623"/>
        <dbReference type="Rhea" id="RHEA-COMP:9625"/>
        <dbReference type="ChEBI" id="CHEBI:15378"/>
        <dbReference type="ChEBI" id="CHEBI:16526"/>
        <dbReference type="ChEBI" id="CHEBI:57287"/>
        <dbReference type="ChEBI" id="CHEBI:57288"/>
        <dbReference type="ChEBI" id="CHEBI:78449"/>
        <dbReference type="ChEBI" id="CHEBI:78450"/>
        <dbReference type="EC" id="2.3.1.180"/>
    </reaction>
    <physiologicalReaction direction="left-to-right" evidence="10">
        <dbReference type="Rhea" id="RHEA:12081"/>
    </physiologicalReaction>
</comment>
<dbReference type="InterPro" id="IPR016039">
    <property type="entry name" value="Thiolase-like"/>
</dbReference>
<proteinExistence type="inferred from homology"/>
<feature type="active site" evidence="14">
    <location>
        <position position="249"/>
    </location>
</feature>
<comment type="subcellular location">
    <subcellularLocation>
        <location evidence="14">Cytoplasm</location>
    </subcellularLocation>
</comment>
<keyword evidence="7 14" id="KW-0443">Lipid metabolism</keyword>
<keyword evidence="3 14" id="KW-0963">Cytoplasm</keyword>
<dbReference type="GO" id="GO:0044550">
    <property type="term" value="P:secondary metabolite biosynthetic process"/>
    <property type="evidence" value="ECO:0007669"/>
    <property type="project" value="TreeGrafter"/>
</dbReference>
<evidence type="ECO:0000256" key="2">
    <source>
        <dbReference type="ARBA" id="ARBA00008642"/>
    </source>
</evidence>
<feature type="region of interest" description="ACP-binding" evidence="14">
    <location>
        <begin position="250"/>
        <end position="254"/>
    </location>
</feature>
<evidence type="ECO:0000256" key="10">
    <source>
        <dbReference type="ARBA" id="ARBA00051096"/>
    </source>
</evidence>
<evidence type="ECO:0000256" key="3">
    <source>
        <dbReference type="ARBA" id="ARBA00022490"/>
    </source>
</evidence>
<evidence type="ECO:0000256" key="7">
    <source>
        <dbReference type="ARBA" id="ARBA00023098"/>
    </source>
</evidence>
<dbReference type="FunFam" id="3.40.47.10:FF:000004">
    <property type="entry name" value="3-oxoacyl-[acyl-carrier-protein] synthase 3"/>
    <property type="match status" value="1"/>
</dbReference>
<comment type="catalytic activity">
    <reaction evidence="12">
        <text>2-methylpropanoyl-CoA + malonyl-[ACP] + H(+) = 4-methyl-3-oxopentanoyl-[ACP] + CO2 + CoA</text>
        <dbReference type="Rhea" id="RHEA:42268"/>
        <dbReference type="Rhea" id="RHEA-COMP:9623"/>
        <dbReference type="Rhea" id="RHEA-COMP:9940"/>
        <dbReference type="ChEBI" id="CHEBI:15378"/>
        <dbReference type="ChEBI" id="CHEBI:16526"/>
        <dbReference type="ChEBI" id="CHEBI:57287"/>
        <dbReference type="ChEBI" id="CHEBI:57338"/>
        <dbReference type="ChEBI" id="CHEBI:78449"/>
        <dbReference type="ChEBI" id="CHEBI:78820"/>
        <dbReference type="EC" id="2.3.1.300"/>
    </reaction>
    <physiologicalReaction direction="left-to-right" evidence="12">
        <dbReference type="Rhea" id="RHEA:42269"/>
    </physiologicalReaction>
</comment>
<dbReference type="GO" id="GO:0005737">
    <property type="term" value="C:cytoplasm"/>
    <property type="evidence" value="ECO:0007669"/>
    <property type="project" value="UniProtKB-SubCell"/>
</dbReference>
<dbReference type="InterPro" id="IPR013751">
    <property type="entry name" value="ACP_syn_III_N"/>
</dbReference>
<dbReference type="EC" id="2.3.1.180" evidence="14"/>
<dbReference type="InterPro" id="IPR013747">
    <property type="entry name" value="ACP_syn_III_C"/>
</dbReference>
<keyword evidence="6 14" id="KW-0276">Fatty acid metabolism</keyword>
<dbReference type="GO" id="GO:0033818">
    <property type="term" value="F:beta-ketoacyl-acyl-carrier-protein synthase III activity"/>
    <property type="evidence" value="ECO:0007669"/>
    <property type="project" value="UniProtKB-UniRule"/>
</dbReference>
<dbReference type="OrthoDB" id="9815506at2"/>
<comment type="catalytic activity">
    <reaction evidence="13">
        <text>3-methylbutanoyl-CoA + malonyl-[ACP] + H(+) = 5-methyl-3-oxohexanoyl-[ACP] + CO2 + CoA</text>
        <dbReference type="Rhea" id="RHEA:42272"/>
        <dbReference type="Rhea" id="RHEA-COMP:9623"/>
        <dbReference type="Rhea" id="RHEA-COMP:9941"/>
        <dbReference type="ChEBI" id="CHEBI:15378"/>
        <dbReference type="ChEBI" id="CHEBI:16526"/>
        <dbReference type="ChEBI" id="CHEBI:57287"/>
        <dbReference type="ChEBI" id="CHEBI:57345"/>
        <dbReference type="ChEBI" id="CHEBI:78449"/>
        <dbReference type="ChEBI" id="CHEBI:78822"/>
        <dbReference type="EC" id="2.3.1.300"/>
    </reaction>
    <physiologicalReaction direction="left-to-right" evidence="13">
        <dbReference type="Rhea" id="RHEA:42273"/>
    </physiologicalReaction>
</comment>
<evidence type="ECO:0000256" key="9">
    <source>
        <dbReference type="ARBA" id="ARBA00023315"/>
    </source>
</evidence>
<evidence type="ECO:0000256" key="12">
    <source>
        <dbReference type="ARBA" id="ARBA00052467"/>
    </source>
</evidence>
<evidence type="ECO:0000256" key="4">
    <source>
        <dbReference type="ARBA" id="ARBA00022516"/>
    </source>
</evidence>
<keyword evidence="14" id="KW-0511">Multifunctional enzyme</keyword>
<evidence type="ECO:0000313" key="16">
    <source>
        <dbReference type="Proteomes" id="UP000487649"/>
    </source>
</evidence>
<dbReference type="GO" id="GO:0006633">
    <property type="term" value="P:fatty acid biosynthetic process"/>
    <property type="evidence" value="ECO:0007669"/>
    <property type="project" value="UniProtKB-UniRule"/>
</dbReference>
<dbReference type="PANTHER" id="PTHR34069">
    <property type="entry name" value="3-OXOACYL-[ACYL-CARRIER-PROTEIN] SYNTHASE 3"/>
    <property type="match status" value="1"/>
</dbReference>
<evidence type="ECO:0000256" key="5">
    <source>
        <dbReference type="ARBA" id="ARBA00022679"/>
    </source>
</evidence>
<name>A0A173U2V1_9FIRM</name>
<gene>
    <name evidence="14 15" type="primary">fabH</name>
    <name evidence="15" type="ORF">GMA92_14345</name>
</gene>
<dbReference type="NCBIfam" id="NF006829">
    <property type="entry name" value="PRK09352.1"/>
    <property type="match status" value="1"/>
</dbReference>
<dbReference type="GO" id="GO:0004315">
    <property type="term" value="F:3-oxoacyl-[acyl-carrier-protein] synthase activity"/>
    <property type="evidence" value="ECO:0007669"/>
    <property type="project" value="InterPro"/>
</dbReference>
<comment type="pathway">
    <text evidence="1 14">Lipid metabolism; fatty acid biosynthesis.</text>
</comment>
<feature type="active site" evidence="14">
    <location>
        <position position="113"/>
    </location>
</feature>
<dbReference type="EMBL" id="WMQE01000044">
    <property type="protein sequence ID" value="MTK22586.1"/>
    <property type="molecule type" value="Genomic_DNA"/>
</dbReference>
<dbReference type="AlphaFoldDB" id="A0A173U2V1"/>
<evidence type="ECO:0000256" key="6">
    <source>
        <dbReference type="ARBA" id="ARBA00022832"/>
    </source>
</evidence>
<comment type="similarity">
    <text evidence="2 14">Belongs to the thiolase-like superfamily. FabH family.</text>
</comment>
<evidence type="ECO:0000256" key="11">
    <source>
        <dbReference type="ARBA" id="ARBA00052407"/>
    </source>
</evidence>
<evidence type="ECO:0000256" key="1">
    <source>
        <dbReference type="ARBA" id="ARBA00005194"/>
    </source>
</evidence>
<dbReference type="Pfam" id="PF08545">
    <property type="entry name" value="ACP_syn_III"/>
    <property type="match status" value="1"/>
</dbReference>
<dbReference type="RefSeq" id="WP_006783665.1">
    <property type="nucleotide sequence ID" value="NZ_CABJBH010000002.1"/>
</dbReference>
<dbReference type="SUPFAM" id="SSF53901">
    <property type="entry name" value="Thiolase-like"/>
    <property type="match status" value="1"/>
</dbReference>
<keyword evidence="4 14" id="KW-0444">Lipid biosynthesis</keyword>
<dbReference type="Proteomes" id="UP000487649">
    <property type="component" value="Unassembled WGS sequence"/>
</dbReference>
<sequence length="322" mass="34989">MGIKVLGSGAYVPTSILSNKQLESIVETSDEWIKARTGIKNRHIATTENTVELAYQSAKQAIEHANIDPTEIGLIIVATFTPEQLTPSTACLVQAKLGLNDVKMIAFDLNAACSGFVYAMSVANQFLKSGAIKKALIIGAEVLSKIMDWDDRNTCVLFGDGAGAVVVEYDQDTTESFYLNSSGDERGVLTTTPIAVVNPLTDNQAEPIHFQMNGQEVFKFAIHAIKETIMELLEQANLTIDEINLIIPHQANKRIIDKVVKDLKVPSEKFFLNLDNYGNTSAASIPIALKEAIDTRHIKSGDKIMLIGFGGGKTWGGCMISL</sequence>
<evidence type="ECO:0000256" key="13">
    <source>
        <dbReference type="ARBA" id="ARBA00052985"/>
    </source>
</evidence>
<keyword evidence="8 14" id="KW-0275">Fatty acid biosynthesis</keyword>
<dbReference type="Pfam" id="PF08541">
    <property type="entry name" value="ACP_syn_III_C"/>
    <property type="match status" value="1"/>
</dbReference>
<organism evidence="15 16">
    <name type="scientific">Turicibacter sanguinis</name>
    <dbReference type="NCBI Taxonomy" id="154288"/>
    <lineage>
        <taxon>Bacteria</taxon>
        <taxon>Bacillati</taxon>
        <taxon>Bacillota</taxon>
        <taxon>Erysipelotrichia</taxon>
        <taxon>Erysipelotrichales</taxon>
        <taxon>Turicibacteraceae</taxon>
        <taxon>Turicibacter</taxon>
    </lineage>
</organism>
<protein>
    <recommendedName>
        <fullName evidence="14">Beta-ketoacyl-[acyl-carrier-protein] synthase III</fullName>
        <shortName evidence="14">Beta-ketoacyl-ACP synthase III</shortName>
        <shortName evidence="14">KAS III</shortName>
        <ecNumber evidence="14">2.3.1.180</ecNumber>
    </recommendedName>
    <alternativeName>
        <fullName evidence="14">3-oxoacyl-[acyl-carrier-protein] synthase 3</fullName>
    </alternativeName>
    <alternativeName>
        <fullName evidence="14">3-oxoacyl-[acyl-carrier-protein] synthase III</fullName>
    </alternativeName>
</protein>
<dbReference type="Gene3D" id="3.40.47.10">
    <property type="match status" value="1"/>
</dbReference>
<comment type="function">
    <text evidence="14">Catalyzes the condensation reaction of fatty acid synthesis by the addition to an acyl acceptor of two carbons from malonyl-ACP. Catalyzes the first condensation reaction which initiates fatty acid synthesis and may therefore play a role in governing the total rate of fatty acid production. Possesses both acetoacetyl-ACP synthase and acetyl transacylase activities. Its substrate specificity determines the biosynthesis of branched-chain and/or straight-chain of fatty acids.</text>
</comment>
<evidence type="ECO:0000256" key="8">
    <source>
        <dbReference type="ARBA" id="ARBA00023160"/>
    </source>
</evidence>
<keyword evidence="9 14" id="KW-0012">Acyltransferase</keyword>
<dbReference type="PANTHER" id="PTHR34069:SF2">
    <property type="entry name" value="BETA-KETOACYL-[ACYL-CARRIER-PROTEIN] SYNTHASE III"/>
    <property type="match status" value="1"/>
</dbReference>
<reference evidence="15 16" key="1">
    <citation type="journal article" date="2019" name="Nat. Med.">
        <title>A library of human gut bacterial isolates paired with longitudinal multiomics data enables mechanistic microbiome research.</title>
        <authorList>
            <person name="Poyet M."/>
            <person name="Groussin M."/>
            <person name="Gibbons S.M."/>
            <person name="Avila-Pacheco J."/>
            <person name="Jiang X."/>
            <person name="Kearney S.M."/>
            <person name="Perrotta A.R."/>
            <person name="Berdy B."/>
            <person name="Zhao S."/>
            <person name="Lieberman T.D."/>
            <person name="Swanson P.K."/>
            <person name="Smith M."/>
            <person name="Roesemann S."/>
            <person name="Alexander J.E."/>
            <person name="Rich S.A."/>
            <person name="Livny J."/>
            <person name="Vlamakis H."/>
            <person name="Clish C."/>
            <person name="Bullock K."/>
            <person name="Deik A."/>
            <person name="Scott J."/>
            <person name="Pierce K.A."/>
            <person name="Xavier R.J."/>
            <person name="Alm E.J."/>
        </authorList>
    </citation>
    <scope>NUCLEOTIDE SEQUENCE [LARGE SCALE GENOMIC DNA]</scope>
    <source>
        <strain evidence="15 16">BIOML-A198</strain>
    </source>
</reference>
<feature type="active site" evidence="14">
    <location>
        <position position="279"/>
    </location>
</feature>
<keyword evidence="5 14" id="KW-0808">Transferase</keyword>
<accession>A0A173U2V1</accession>
<dbReference type="NCBIfam" id="TIGR00747">
    <property type="entry name" value="fabH"/>
    <property type="match status" value="1"/>
</dbReference>
<dbReference type="HAMAP" id="MF_01815">
    <property type="entry name" value="FabH"/>
    <property type="match status" value="1"/>
</dbReference>
<dbReference type="InterPro" id="IPR004655">
    <property type="entry name" value="FabH"/>
</dbReference>
<evidence type="ECO:0000313" key="15">
    <source>
        <dbReference type="EMBL" id="MTK22586.1"/>
    </source>
</evidence>
<comment type="domain">
    <text evidence="14">The last Arg residue of the ACP-binding site is essential for the weak association between ACP/AcpP and FabH.</text>
</comment>
<dbReference type="CDD" id="cd00830">
    <property type="entry name" value="KAS_III"/>
    <property type="match status" value="1"/>
</dbReference>
<comment type="caution">
    <text evidence="15">The sequence shown here is derived from an EMBL/GenBank/DDBJ whole genome shotgun (WGS) entry which is preliminary data.</text>
</comment>
<evidence type="ECO:0000256" key="14">
    <source>
        <dbReference type="HAMAP-Rule" id="MF_01815"/>
    </source>
</evidence>